<gene>
    <name evidence="2" type="ORF">P0Y53_05515</name>
</gene>
<evidence type="ECO:0000256" key="1">
    <source>
        <dbReference type="SAM" id="SignalP"/>
    </source>
</evidence>
<organism evidence="2 3">
    <name type="scientific">Candidatus Pseudobacter hemicellulosilyticus</name>
    <dbReference type="NCBI Taxonomy" id="3121375"/>
    <lineage>
        <taxon>Bacteria</taxon>
        <taxon>Pseudomonadati</taxon>
        <taxon>Bacteroidota</taxon>
        <taxon>Chitinophagia</taxon>
        <taxon>Chitinophagales</taxon>
        <taxon>Chitinophagaceae</taxon>
        <taxon>Pseudobacter</taxon>
    </lineage>
</organism>
<dbReference type="AlphaFoldDB" id="A0AAJ5WT98"/>
<protein>
    <submittedName>
        <fullName evidence="2">Uncharacterized protein</fullName>
    </submittedName>
</protein>
<proteinExistence type="predicted"/>
<keyword evidence="1" id="KW-0732">Signal</keyword>
<dbReference type="Proteomes" id="UP001220610">
    <property type="component" value="Chromosome"/>
</dbReference>
<feature type="signal peptide" evidence="1">
    <location>
        <begin position="1"/>
        <end position="18"/>
    </location>
</feature>
<sequence length="184" mass="20533">MKTIILLILLTASLPSAAQGVFSNQTTAALQKVIQDYPNRFLNIRGDRIQEHDHSIEYASKVRIPGSLHCVVTEANTAAVAFGWTCNLFQTTDPQKARDKFQELFNQIRNTIIKIEGAKPFILNGDYEQPSADALQAVIQFRFVPATTQVRNLKVTLTLQYQEEWTIVLDVFETAPAETAVAAP</sequence>
<accession>A0AAJ5WT98</accession>
<evidence type="ECO:0000313" key="3">
    <source>
        <dbReference type="Proteomes" id="UP001220610"/>
    </source>
</evidence>
<reference evidence="2" key="1">
    <citation type="submission" date="2023-03" db="EMBL/GenBank/DDBJ databases">
        <title>Andean soil-derived lignocellulolytic bacterial consortium as a source of novel taxa and putative plastic-active enzymes.</title>
        <authorList>
            <person name="Diaz-Garcia L."/>
            <person name="Chuvochina M."/>
            <person name="Feuerriegel G."/>
            <person name="Bunk B."/>
            <person name="Sproer C."/>
            <person name="Streit W.R."/>
            <person name="Rodriguez L.M."/>
            <person name="Overmann J."/>
            <person name="Jimenez D.J."/>
        </authorList>
    </citation>
    <scope>NUCLEOTIDE SEQUENCE</scope>
    <source>
        <strain evidence="2">MAG 7</strain>
    </source>
</reference>
<evidence type="ECO:0000313" key="2">
    <source>
        <dbReference type="EMBL" id="WEK36954.1"/>
    </source>
</evidence>
<name>A0AAJ5WT98_9BACT</name>
<feature type="chain" id="PRO_5042507694" evidence="1">
    <location>
        <begin position="19"/>
        <end position="184"/>
    </location>
</feature>
<dbReference type="EMBL" id="CP119311">
    <property type="protein sequence ID" value="WEK36954.1"/>
    <property type="molecule type" value="Genomic_DNA"/>
</dbReference>